<sequence length="335" mass="37372">MNIYDIAKLANVSIATVSRVVNNSPKVSPKTKEKVLAVMKENEYTPNAFARGLGLGSMKTVGIICPNIDDIYMAKAVSYLERNLHAHGYDCILGCSGFKQEEKVDYVRLLLSKKIDTLILVGSTYAGNGKDESDTDYIREAAEQVSVFMINAKVSGDNIYCTYADDFQATYEVTKAFIRRGKEKILFMYDSESYSARQKMAGYEAALQDAGYPIRGNLKFKTKNDIEYTRDMLLEYNRTLDFDSVLATEDGIAIGAVKYAKIKGLAIPEELAVVGYNNSILAISSDPELTSVDSKLGVMCKKTVERMIDLLEREIQIEKNVCVPCEIVRRCTTDF</sequence>
<dbReference type="InterPro" id="IPR001761">
    <property type="entry name" value="Peripla_BP/Lac1_sug-bd_dom"/>
</dbReference>
<evidence type="ECO:0000256" key="1">
    <source>
        <dbReference type="ARBA" id="ARBA00023015"/>
    </source>
</evidence>
<dbReference type="Proteomes" id="UP001644719">
    <property type="component" value="Unassembled WGS sequence"/>
</dbReference>
<dbReference type="Gene3D" id="3.40.50.2300">
    <property type="match status" value="2"/>
</dbReference>
<organism evidence="5 6">
    <name type="scientific">Blautia faecis</name>
    <dbReference type="NCBI Taxonomy" id="871665"/>
    <lineage>
        <taxon>Bacteria</taxon>
        <taxon>Bacillati</taxon>
        <taxon>Bacillota</taxon>
        <taxon>Clostridia</taxon>
        <taxon>Lachnospirales</taxon>
        <taxon>Lachnospiraceae</taxon>
        <taxon>Blautia</taxon>
    </lineage>
</organism>
<dbReference type="PROSITE" id="PS50932">
    <property type="entry name" value="HTH_LACI_2"/>
    <property type="match status" value="1"/>
</dbReference>
<keyword evidence="2" id="KW-0238">DNA-binding</keyword>
<dbReference type="PRINTS" id="PR00036">
    <property type="entry name" value="HTHLACI"/>
</dbReference>
<dbReference type="PANTHER" id="PTHR30146">
    <property type="entry name" value="LACI-RELATED TRANSCRIPTIONAL REPRESSOR"/>
    <property type="match status" value="1"/>
</dbReference>
<dbReference type="Pfam" id="PF00532">
    <property type="entry name" value="Peripla_BP_1"/>
    <property type="match status" value="1"/>
</dbReference>
<comment type="caution">
    <text evidence="5">The sequence shown here is derived from an EMBL/GenBank/DDBJ whole genome shotgun (WGS) entry which is preliminary data.</text>
</comment>
<protein>
    <submittedName>
        <fullName evidence="5">LacI family transcriptional regulator</fullName>
    </submittedName>
</protein>
<dbReference type="CDD" id="cd01392">
    <property type="entry name" value="HTH_LacI"/>
    <property type="match status" value="1"/>
</dbReference>
<evidence type="ECO:0000256" key="3">
    <source>
        <dbReference type="ARBA" id="ARBA00023163"/>
    </source>
</evidence>
<dbReference type="PROSITE" id="PS00356">
    <property type="entry name" value="HTH_LACI_1"/>
    <property type="match status" value="1"/>
</dbReference>
<dbReference type="SUPFAM" id="SSF47413">
    <property type="entry name" value="lambda repressor-like DNA-binding domains"/>
    <property type="match status" value="1"/>
</dbReference>
<keyword evidence="1" id="KW-0805">Transcription regulation</keyword>
<reference evidence="5 6" key="1">
    <citation type="journal article" date="2020" name="Cell Host Microbe">
        <title>Functional and Genomic Variation between Human-Derived Isolates of Lachnospiraceae Reveals Inter- and Intra-Species Diversity.</title>
        <authorList>
            <person name="Sorbara M.T."/>
            <person name="Littmann E.R."/>
            <person name="Fontana E."/>
            <person name="Moody T.U."/>
            <person name="Kohout C.E."/>
            <person name="Gjonbalaj M."/>
            <person name="Eaton V."/>
            <person name="Seok R."/>
            <person name="Leiner I.M."/>
            <person name="Pamer E.G."/>
        </authorList>
    </citation>
    <scope>NUCLEOTIDE SEQUENCE [LARGE SCALE GENOMIC DNA]</scope>
    <source>
        <strain evidence="5 6">MSK.17.74</strain>
    </source>
</reference>
<evidence type="ECO:0000313" key="5">
    <source>
        <dbReference type="EMBL" id="NSG84799.1"/>
    </source>
</evidence>
<dbReference type="InterPro" id="IPR000843">
    <property type="entry name" value="HTH_LacI"/>
</dbReference>
<dbReference type="Gene3D" id="1.10.260.40">
    <property type="entry name" value="lambda repressor-like DNA-binding domains"/>
    <property type="match status" value="1"/>
</dbReference>
<evidence type="ECO:0000256" key="2">
    <source>
        <dbReference type="ARBA" id="ARBA00023125"/>
    </source>
</evidence>
<dbReference type="InterPro" id="IPR010982">
    <property type="entry name" value="Lambda_DNA-bd_dom_sf"/>
</dbReference>
<dbReference type="InterPro" id="IPR028082">
    <property type="entry name" value="Peripla_BP_I"/>
</dbReference>
<feature type="domain" description="HTH lacI-type" evidence="4">
    <location>
        <begin position="1"/>
        <end position="55"/>
    </location>
</feature>
<evidence type="ECO:0000259" key="4">
    <source>
        <dbReference type="PROSITE" id="PS50932"/>
    </source>
</evidence>
<gene>
    <name evidence="5" type="ORF">G5B17_04970</name>
</gene>
<name>A0ABX2H3X1_9FIRM</name>
<dbReference type="CDD" id="cd06267">
    <property type="entry name" value="PBP1_LacI_sugar_binding-like"/>
    <property type="match status" value="1"/>
</dbReference>
<dbReference type="Pfam" id="PF00356">
    <property type="entry name" value="LacI"/>
    <property type="match status" value="1"/>
</dbReference>
<keyword evidence="6" id="KW-1185">Reference proteome</keyword>
<proteinExistence type="predicted"/>
<dbReference type="PANTHER" id="PTHR30146:SF109">
    <property type="entry name" value="HTH-TYPE TRANSCRIPTIONAL REGULATOR GALS"/>
    <property type="match status" value="1"/>
</dbReference>
<dbReference type="SMART" id="SM00354">
    <property type="entry name" value="HTH_LACI"/>
    <property type="match status" value="1"/>
</dbReference>
<accession>A0ABX2H3X1</accession>
<evidence type="ECO:0000313" key="6">
    <source>
        <dbReference type="Proteomes" id="UP001644719"/>
    </source>
</evidence>
<keyword evidence="3" id="KW-0804">Transcription</keyword>
<dbReference type="RefSeq" id="WP_173718879.1">
    <property type="nucleotide sequence ID" value="NZ_JAAITS010000010.1"/>
</dbReference>
<dbReference type="EMBL" id="JAAITS010000010">
    <property type="protein sequence ID" value="NSG84799.1"/>
    <property type="molecule type" value="Genomic_DNA"/>
</dbReference>
<dbReference type="SUPFAM" id="SSF53822">
    <property type="entry name" value="Periplasmic binding protein-like I"/>
    <property type="match status" value="1"/>
</dbReference>